<dbReference type="GO" id="GO:0005524">
    <property type="term" value="F:ATP binding"/>
    <property type="evidence" value="ECO:0007669"/>
    <property type="project" value="InterPro"/>
</dbReference>
<dbReference type="InterPro" id="IPR051667">
    <property type="entry name" value="Archaeal_ATPase_domain"/>
</dbReference>
<dbReference type="PANTHER" id="PTHR37096">
    <property type="entry name" value="YALI0E33429P"/>
    <property type="match status" value="1"/>
</dbReference>
<dbReference type="STRING" id="400682.A0A1X7VJC3"/>
<dbReference type="InterPro" id="IPR011579">
    <property type="entry name" value="ATPase_dom"/>
</dbReference>
<feature type="domain" description="ATPase" evidence="1">
    <location>
        <begin position="30"/>
        <end position="265"/>
    </location>
</feature>
<dbReference type="PANTHER" id="PTHR37096:SF1">
    <property type="entry name" value="AAA+ ATPASE DOMAIN-CONTAINING PROTEIN"/>
    <property type="match status" value="1"/>
</dbReference>
<organism evidence="2">
    <name type="scientific">Amphimedon queenslandica</name>
    <name type="common">Sponge</name>
    <dbReference type="NCBI Taxonomy" id="400682"/>
    <lineage>
        <taxon>Eukaryota</taxon>
        <taxon>Metazoa</taxon>
        <taxon>Porifera</taxon>
        <taxon>Demospongiae</taxon>
        <taxon>Heteroscleromorpha</taxon>
        <taxon>Haplosclerida</taxon>
        <taxon>Niphatidae</taxon>
        <taxon>Amphimedon</taxon>
    </lineage>
</organism>
<name>A0A1X7VJC3_AMPQE</name>
<protein>
    <recommendedName>
        <fullName evidence="1">ATPase domain-containing protein</fullName>
    </recommendedName>
</protein>
<evidence type="ECO:0000313" key="2">
    <source>
        <dbReference type="EnsemblMetazoa" id="Aqu2.1.40024_001"/>
    </source>
</evidence>
<proteinExistence type="predicted"/>
<accession>A0A1X7VJC3</accession>
<dbReference type="Pfam" id="PF01637">
    <property type="entry name" value="ATPase_2"/>
    <property type="match status" value="1"/>
</dbReference>
<dbReference type="InParanoid" id="A0A1X7VJC3"/>
<dbReference type="InterPro" id="IPR027417">
    <property type="entry name" value="P-loop_NTPase"/>
</dbReference>
<dbReference type="Gene3D" id="3.40.50.300">
    <property type="entry name" value="P-loop containing nucleotide triphosphate hydrolases"/>
    <property type="match status" value="1"/>
</dbReference>
<dbReference type="SUPFAM" id="SSF52540">
    <property type="entry name" value="P-loop containing nucleoside triphosphate hydrolases"/>
    <property type="match status" value="1"/>
</dbReference>
<dbReference type="EnsemblMetazoa" id="Aqu2.1.40024_001">
    <property type="protein sequence ID" value="Aqu2.1.40024_001"/>
    <property type="gene ID" value="Aqu2.1.40024"/>
</dbReference>
<reference evidence="2" key="1">
    <citation type="submission" date="2017-05" db="UniProtKB">
        <authorList>
            <consortium name="EnsemblMetazoa"/>
        </authorList>
    </citation>
    <scope>IDENTIFICATION</scope>
</reference>
<evidence type="ECO:0000259" key="1">
    <source>
        <dbReference type="Pfam" id="PF01637"/>
    </source>
</evidence>
<dbReference type="eggNOG" id="ENOG502S617">
    <property type="taxonomic scope" value="Eukaryota"/>
</dbReference>
<dbReference type="AlphaFoldDB" id="A0A1X7VJC3"/>
<sequence>MATNLTIANPTVTTANFARICNSRYRSTFFFNRKKEVEEYSKILGKDQKPLMHVFTGPPNSGKTALLKKVLKIERWEDRKSPVVALDMRGIPFSAAPSFLNAMEESLAPWYDRMIDIDATLVPAKLYKRDMTVLSKFFSFVVKNLPKFSLSTSEKFPILFIDHADKISKLTLTKEGTDALQLFLEFLIKCTKHFPVVLASSDSFYRLWLAKFIGADKFKTHVIGHLSKKEAKKYWEEHALPEYRKVRPSFKAPKFEDVFAVCGGNFMLMDRYCEDYVINNGSVLPEHFSFVQQQMNRLTSYGLLKSQTKWTGEQFFTVMNRMNENGYVVYDDLCDEMTEEVVDAMIKANLIYLRPTHELTFDLEYKGKESILTPTSPSSAAAMKLIVKNEKHLIN</sequence>